<dbReference type="Gene3D" id="3.40.50.150">
    <property type="entry name" value="Vaccinia Virus protein VP39"/>
    <property type="match status" value="1"/>
</dbReference>
<organism evidence="2">
    <name type="scientific">Mesorhizobium sp. WSM2240</name>
    <dbReference type="NCBI Taxonomy" id="3228851"/>
    <lineage>
        <taxon>Bacteria</taxon>
        <taxon>Pseudomonadati</taxon>
        <taxon>Pseudomonadota</taxon>
        <taxon>Alphaproteobacteria</taxon>
        <taxon>Hyphomicrobiales</taxon>
        <taxon>Phyllobacteriaceae</taxon>
        <taxon>Mesorhizobium</taxon>
    </lineage>
</organism>
<dbReference type="Pfam" id="PF08241">
    <property type="entry name" value="Methyltransf_11"/>
    <property type="match status" value="1"/>
</dbReference>
<dbReference type="RefSeq" id="WP_353646949.1">
    <property type="nucleotide sequence ID" value="NZ_CP159253.1"/>
</dbReference>
<dbReference type="AlphaFoldDB" id="A0AAU8CJV4"/>
<protein>
    <submittedName>
        <fullName evidence="2">Methyltransferase domain-containing protein</fullName>
    </submittedName>
</protein>
<keyword evidence="2" id="KW-0808">Transferase</keyword>
<sequence length="200" mass="22036">MWRGYEHSAARTNGRSADRCRYFRTLDRLRPPGKDAEPLGITYKVSSYSVDTGFPDASFDAVVSTMALMDGPDFGGEMREAYRLVRPGGFLAFNTGVALGEGWRRACGGLVRVALFRSNQRHGALAFSERATDEEVVPFAVPRFPRTISDYLNAVAAAGFRIGRVGEPQPSAETCQTVPRFARWRDLGGLVLLVMAERPV</sequence>
<evidence type="ECO:0000259" key="1">
    <source>
        <dbReference type="Pfam" id="PF08241"/>
    </source>
</evidence>
<accession>A0AAU8CJV4</accession>
<keyword evidence="2" id="KW-0489">Methyltransferase</keyword>
<evidence type="ECO:0000313" key="2">
    <source>
        <dbReference type="EMBL" id="XCG46607.1"/>
    </source>
</evidence>
<feature type="domain" description="Methyltransferase type 11" evidence="1">
    <location>
        <begin position="38"/>
        <end position="93"/>
    </location>
</feature>
<gene>
    <name evidence="2" type="ORF">ABVK50_14885</name>
</gene>
<dbReference type="SUPFAM" id="SSF53335">
    <property type="entry name" value="S-adenosyl-L-methionine-dependent methyltransferases"/>
    <property type="match status" value="1"/>
</dbReference>
<proteinExistence type="predicted"/>
<name>A0AAU8CJV4_9HYPH</name>
<dbReference type="GO" id="GO:0008757">
    <property type="term" value="F:S-adenosylmethionine-dependent methyltransferase activity"/>
    <property type="evidence" value="ECO:0007669"/>
    <property type="project" value="InterPro"/>
</dbReference>
<reference evidence="2" key="1">
    <citation type="submission" date="2024-06" db="EMBL/GenBank/DDBJ databases">
        <title>Mesorhizobium karijinii sp. nov., a symbiont of the iconic Swainsona formosa from arid Australia.</title>
        <authorList>
            <person name="Hill Y.J."/>
            <person name="Watkin E.L.J."/>
            <person name="O'Hara G.W."/>
            <person name="Terpolilli J."/>
            <person name="Tye M.L."/>
            <person name="Kohlmeier M.G."/>
        </authorList>
    </citation>
    <scope>NUCLEOTIDE SEQUENCE</scope>
    <source>
        <strain evidence="2">WSM2240</strain>
    </source>
</reference>
<dbReference type="GO" id="GO:0032259">
    <property type="term" value="P:methylation"/>
    <property type="evidence" value="ECO:0007669"/>
    <property type="project" value="UniProtKB-KW"/>
</dbReference>
<dbReference type="InterPro" id="IPR013216">
    <property type="entry name" value="Methyltransf_11"/>
</dbReference>
<dbReference type="InterPro" id="IPR029063">
    <property type="entry name" value="SAM-dependent_MTases_sf"/>
</dbReference>
<dbReference type="EMBL" id="CP159253">
    <property type="protein sequence ID" value="XCG46607.1"/>
    <property type="molecule type" value="Genomic_DNA"/>
</dbReference>